<proteinExistence type="predicted"/>
<protein>
    <submittedName>
        <fullName evidence="1">Uncharacterized protein</fullName>
    </submittedName>
</protein>
<evidence type="ECO:0000313" key="1">
    <source>
        <dbReference type="EMBL" id="CAG6656310.1"/>
    </source>
</evidence>
<sequence>MIERENLPVGSEYIYRSIFKYDFNISFHIPKKDQCEYCELCVRYKIITEDSASTPEDGEANEEDKRYLELYEKHLIEINLLARGEKDDLKEKLAESAMR</sequence>
<dbReference type="AlphaFoldDB" id="A0A8D8RUG1"/>
<name>A0A8D8RUG1_9HEMI</name>
<reference evidence="1" key="1">
    <citation type="submission" date="2021-05" db="EMBL/GenBank/DDBJ databases">
        <authorList>
            <person name="Alioto T."/>
            <person name="Alioto T."/>
            <person name="Gomez Garrido J."/>
        </authorList>
    </citation>
    <scope>NUCLEOTIDE SEQUENCE</scope>
</reference>
<organism evidence="1">
    <name type="scientific">Cacopsylla melanoneura</name>
    <dbReference type="NCBI Taxonomy" id="428564"/>
    <lineage>
        <taxon>Eukaryota</taxon>
        <taxon>Metazoa</taxon>
        <taxon>Ecdysozoa</taxon>
        <taxon>Arthropoda</taxon>
        <taxon>Hexapoda</taxon>
        <taxon>Insecta</taxon>
        <taxon>Pterygota</taxon>
        <taxon>Neoptera</taxon>
        <taxon>Paraneoptera</taxon>
        <taxon>Hemiptera</taxon>
        <taxon>Sternorrhyncha</taxon>
        <taxon>Psylloidea</taxon>
        <taxon>Psyllidae</taxon>
        <taxon>Psyllinae</taxon>
        <taxon>Cacopsylla</taxon>
    </lineage>
</organism>
<accession>A0A8D8RUG1</accession>
<dbReference type="EMBL" id="HBUF01184636">
    <property type="protein sequence ID" value="CAG6656310.1"/>
    <property type="molecule type" value="Transcribed_RNA"/>
</dbReference>